<evidence type="ECO:0000259" key="7">
    <source>
        <dbReference type="PROSITE" id="PS50111"/>
    </source>
</evidence>
<dbReference type="SMART" id="SM00283">
    <property type="entry name" value="MA"/>
    <property type="match status" value="1"/>
</dbReference>
<feature type="domain" description="Methyl-accepting transducer" evidence="7">
    <location>
        <begin position="273"/>
        <end position="502"/>
    </location>
</feature>
<sequence length="540" mass="57519">MNFVANLSIKRRLYCGTLFCLAMLAAIGGAGFYALEQTHHTVEEVFATRVQTLTDISELRTNLGSLQIAEKNTIVNADSSDRAEEMLGRWQTTLASIKERAQMLGMLQPETSDYAQKLGVVHTSLERYGNDLSPLLEQVRQGLVSPAEGAEQAEFVRSAIHDADALLSAAVMQAQAELDTARQQITAQAEQMKRLMAVVVLIAVLVMLPVTVVSVRTIMRSLTMARDMAQRVAAGDLSQDIVALNRDEVGQLVTAMAAMQAALRSLVAQVQAASGQVSTASAEIATGNHHLSERTEDTASHLQTTTGAMEELGQGVQHNAQASETAHQHAQAATSVAQRGRQVTAEVVQTMAQIAQSSERIAHITGVIDGIAFQTNILALNAAVEAARAGEQGRGFAVVANEVRALAGRSAEAAREIKALITASTQCVDSGTSLVRQAGSTMDDIVGSVHRVAQVIAEISEAAHTQHRQIAEVMRSVDELEQMTQQNAALVEQSSAASASLRDQAGVLDQAVRQFTLPGSAQPAEQALLESEHPALMLQG</sequence>
<dbReference type="PROSITE" id="PS50111">
    <property type="entry name" value="CHEMOTAXIS_TRANSDUC_2"/>
    <property type="match status" value="1"/>
</dbReference>
<dbReference type="SMART" id="SM00304">
    <property type="entry name" value="HAMP"/>
    <property type="match status" value="1"/>
</dbReference>
<comment type="similarity">
    <text evidence="3">Belongs to the methyl-accepting chemotaxis (MCP) protein family.</text>
</comment>
<keyword evidence="5" id="KW-0175">Coiled coil</keyword>
<dbReference type="InterPro" id="IPR051310">
    <property type="entry name" value="MCP_chemotaxis"/>
</dbReference>
<keyword evidence="6" id="KW-1133">Transmembrane helix</keyword>
<keyword evidence="10" id="KW-1185">Reference proteome</keyword>
<dbReference type="AlphaFoldDB" id="A0A014MUY0"/>
<dbReference type="InterPro" id="IPR004090">
    <property type="entry name" value="Chemotax_Me-accpt_rcpt"/>
</dbReference>
<dbReference type="GO" id="GO:0007165">
    <property type="term" value="P:signal transduction"/>
    <property type="evidence" value="ECO:0007669"/>
    <property type="project" value="UniProtKB-KW"/>
</dbReference>
<keyword evidence="6" id="KW-0472">Membrane</keyword>
<feature type="domain" description="HAMP" evidence="8">
    <location>
        <begin position="216"/>
        <end position="268"/>
    </location>
</feature>
<dbReference type="GO" id="GO:0004888">
    <property type="term" value="F:transmembrane signaling receptor activity"/>
    <property type="evidence" value="ECO:0007669"/>
    <property type="project" value="InterPro"/>
</dbReference>
<dbReference type="Pfam" id="PF12729">
    <property type="entry name" value="4HB_MCP_1"/>
    <property type="match status" value="1"/>
</dbReference>
<proteinExistence type="inferred from homology"/>
<evidence type="ECO:0000256" key="5">
    <source>
        <dbReference type="SAM" id="Coils"/>
    </source>
</evidence>
<gene>
    <name evidence="9" type="ORF">AX13_00935</name>
</gene>
<dbReference type="InterPro" id="IPR024478">
    <property type="entry name" value="HlyB_4HB_MCP"/>
</dbReference>
<evidence type="ECO:0000256" key="3">
    <source>
        <dbReference type="ARBA" id="ARBA00029447"/>
    </source>
</evidence>
<reference evidence="9 10" key="1">
    <citation type="submission" date="2014-01" db="EMBL/GenBank/DDBJ databases">
        <title>Interspecies Systems Biology Uncovers Metabolites Affecting C. elegans Gene Expression and Life History Traits.</title>
        <authorList>
            <person name="Watson E."/>
            <person name="Macneil L.T."/>
            <person name="Ritter A.D."/>
            <person name="Yilmaz L.S."/>
            <person name="Rosebrock A.P."/>
            <person name="Caudy A.A."/>
            <person name="Walhout A.J."/>
        </authorList>
    </citation>
    <scope>NUCLEOTIDE SEQUENCE [LARGE SCALE GENOMIC DNA]</scope>
    <source>
        <strain evidence="9 10">DA1877</strain>
    </source>
</reference>
<name>A0A014MUY0_9BURK</name>
<feature type="transmembrane region" description="Helical" evidence="6">
    <location>
        <begin position="195"/>
        <end position="218"/>
    </location>
</feature>
<feature type="transmembrane region" description="Helical" evidence="6">
    <location>
        <begin position="12"/>
        <end position="35"/>
    </location>
</feature>
<evidence type="ECO:0000313" key="9">
    <source>
        <dbReference type="EMBL" id="EXU81849.1"/>
    </source>
</evidence>
<evidence type="ECO:0000259" key="8">
    <source>
        <dbReference type="PROSITE" id="PS50885"/>
    </source>
</evidence>
<protein>
    <submittedName>
        <fullName evidence="9">Methyl-accepting chemotaxis protein</fullName>
    </submittedName>
</protein>
<feature type="coiled-coil region" evidence="5">
    <location>
        <begin position="171"/>
        <end position="198"/>
    </location>
</feature>
<keyword evidence="4" id="KW-0807">Transducer</keyword>
<dbReference type="Proteomes" id="UP000020766">
    <property type="component" value="Unassembled WGS sequence"/>
</dbReference>
<dbReference type="GO" id="GO:0006935">
    <property type="term" value="P:chemotaxis"/>
    <property type="evidence" value="ECO:0007669"/>
    <property type="project" value="InterPro"/>
</dbReference>
<dbReference type="PATRIC" id="fig|1457173.3.peg.187"/>
<accession>A0A014MUY0</accession>
<dbReference type="InterPro" id="IPR004089">
    <property type="entry name" value="MCPsignal_dom"/>
</dbReference>
<organism evidence="9 10">
    <name type="scientific">Comamonas aquatica DA1877</name>
    <dbReference type="NCBI Taxonomy" id="1457173"/>
    <lineage>
        <taxon>Bacteria</taxon>
        <taxon>Pseudomonadati</taxon>
        <taxon>Pseudomonadota</taxon>
        <taxon>Betaproteobacteria</taxon>
        <taxon>Burkholderiales</taxon>
        <taxon>Comamonadaceae</taxon>
        <taxon>Comamonas</taxon>
    </lineage>
</organism>
<dbReference type="SUPFAM" id="SSF58104">
    <property type="entry name" value="Methyl-accepting chemotaxis protein (MCP) signaling domain"/>
    <property type="match status" value="1"/>
</dbReference>
<comment type="caution">
    <text evidence="9">The sequence shown here is derived from an EMBL/GenBank/DDBJ whole genome shotgun (WGS) entry which is preliminary data.</text>
</comment>
<dbReference type="FunFam" id="1.10.287.950:FF:000001">
    <property type="entry name" value="Methyl-accepting chemotaxis sensory transducer"/>
    <property type="match status" value="1"/>
</dbReference>
<dbReference type="GO" id="GO:0005886">
    <property type="term" value="C:plasma membrane"/>
    <property type="evidence" value="ECO:0007669"/>
    <property type="project" value="TreeGrafter"/>
</dbReference>
<keyword evidence="2" id="KW-0488">Methylation</keyword>
<dbReference type="PROSITE" id="PS50885">
    <property type="entry name" value="HAMP"/>
    <property type="match status" value="1"/>
</dbReference>
<dbReference type="EMBL" id="JBOK01000001">
    <property type="protein sequence ID" value="EXU81849.1"/>
    <property type="molecule type" value="Genomic_DNA"/>
</dbReference>
<keyword evidence="6" id="KW-0812">Transmembrane</keyword>
<dbReference type="PANTHER" id="PTHR43531">
    <property type="entry name" value="PROTEIN ICFG"/>
    <property type="match status" value="1"/>
</dbReference>
<dbReference type="CDD" id="cd06225">
    <property type="entry name" value="HAMP"/>
    <property type="match status" value="1"/>
</dbReference>
<evidence type="ECO:0000256" key="6">
    <source>
        <dbReference type="SAM" id="Phobius"/>
    </source>
</evidence>
<dbReference type="STRING" id="225991.MA05_09630"/>
<dbReference type="Gene3D" id="1.10.287.950">
    <property type="entry name" value="Methyl-accepting chemotaxis protein"/>
    <property type="match status" value="1"/>
</dbReference>
<evidence type="ECO:0000256" key="2">
    <source>
        <dbReference type="ARBA" id="ARBA00022481"/>
    </source>
</evidence>
<dbReference type="Pfam" id="PF00015">
    <property type="entry name" value="MCPsignal"/>
    <property type="match status" value="1"/>
</dbReference>
<evidence type="ECO:0000256" key="1">
    <source>
        <dbReference type="ARBA" id="ARBA00004370"/>
    </source>
</evidence>
<dbReference type="PANTHER" id="PTHR43531:SF14">
    <property type="entry name" value="METHYL-ACCEPTING CHEMOTAXIS PROTEIN I-RELATED"/>
    <property type="match status" value="1"/>
</dbReference>
<dbReference type="RefSeq" id="WP_043377966.1">
    <property type="nucleotide sequence ID" value="NZ_JBOK01000001.1"/>
</dbReference>
<dbReference type="InterPro" id="IPR003660">
    <property type="entry name" value="HAMP_dom"/>
</dbReference>
<dbReference type="Pfam" id="PF00672">
    <property type="entry name" value="HAMP"/>
    <property type="match status" value="1"/>
</dbReference>
<evidence type="ECO:0000313" key="10">
    <source>
        <dbReference type="Proteomes" id="UP000020766"/>
    </source>
</evidence>
<dbReference type="PRINTS" id="PR00260">
    <property type="entry name" value="CHEMTRNSDUCR"/>
</dbReference>
<evidence type="ECO:0000256" key="4">
    <source>
        <dbReference type="PROSITE-ProRule" id="PRU00284"/>
    </source>
</evidence>
<comment type="subcellular location">
    <subcellularLocation>
        <location evidence="1">Membrane</location>
    </subcellularLocation>
</comment>